<dbReference type="GO" id="GO:0032040">
    <property type="term" value="C:small-subunit processome"/>
    <property type="evidence" value="ECO:0007669"/>
    <property type="project" value="InterPro"/>
</dbReference>
<dbReference type="EMBL" id="OU896707">
    <property type="protein sequence ID" value="CAH1115995.1"/>
    <property type="molecule type" value="Genomic_DNA"/>
</dbReference>
<dbReference type="GO" id="GO:0000480">
    <property type="term" value="P:endonucleolytic cleavage in 5'-ETS of tricistronic rRNA transcript (SSU-rRNA, 5.8S rRNA, LSU-rRNA)"/>
    <property type="evidence" value="ECO:0007669"/>
    <property type="project" value="TreeGrafter"/>
</dbReference>
<dbReference type="SMART" id="SM00320">
    <property type="entry name" value="WD40"/>
    <property type="match status" value="11"/>
</dbReference>
<evidence type="ECO:0000313" key="8">
    <source>
        <dbReference type="Proteomes" id="UP001153737"/>
    </source>
</evidence>
<feature type="repeat" description="WD" evidence="5">
    <location>
        <begin position="589"/>
        <end position="621"/>
    </location>
</feature>
<protein>
    <recommendedName>
        <fullName evidence="6">U3 small nucleolar RNA-associated protein 13 C-terminal domain-containing protein</fullName>
    </recommendedName>
</protein>
<keyword evidence="4" id="KW-0539">Nucleus</keyword>
<organism evidence="7 8">
    <name type="scientific">Phaedon cochleariae</name>
    <name type="common">Mustard beetle</name>
    <dbReference type="NCBI Taxonomy" id="80249"/>
    <lineage>
        <taxon>Eukaryota</taxon>
        <taxon>Metazoa</taxon>
        <taxon>Ecdysozoa</taxon>
        <taxon>Arthropoda</taxon>
        <taxon>Hexapoda</taxon>
        <taxon>Insecta</taxon>
        <taxon>Pterygota</taxon>
        <taxon>Neoptera</taxon>
        <taxon>Endopterygota</taxon>
        <taxon>Coleoptera</taxon>
        <taxon>Polyphaga</taxon>
        <taxon>Cucujiformia</taxon>
        <taxon>Chrysomeloidea</taxon>
        <taxon>Chrysomelidae</taxon>
        <taxon>Chrysomelinae</taxon>
        <taxon>Chrysomelini</taxon>
        <taxon>Phaedon</taxon>
    </lineage>
</organism>
<dbReference type="OrthoDB" id="5414888at2759"/>
<feature type="repeat" description="WD" evidence="5">
    <location>
        <begin position="181"/>
        <end position="222"/>
    </location>
</feature>
<evidence type="ECO:0000313" key="7">
    <source>
        <dbReference type="EMBL" id="CAH1115995.1"/>
    </source>
</evidence>
<feature type="repeat" description="WD" evidence="5">
    <location>
        <begin position="102"/>
        <end position="131"/>
    </location>
</feature>
<dbReference type="InterPro" id="IPR015943">
    <property type="entry name" value="WD40/YVTN_repeat-like_dom_sf"/>
</dbReference>
<dbReference type="InterPro" id="IPR001680">
    <property type="entry name" value="WD40_rpt"/>
</dbReference>
<feature type="domain" description="U3 small nucleolar RNA-associated protein 13 C-terminal" evidence="6">
    <location>
        <begin position="642"/>
        <end position="773"/>
    </location>
</feature>
<reference evidence="7" key="2">
    <citation type="submission" date="2022-10" db="EMBL/GenBank/DDBJ databases">
        <authorList>
            <consortium name="ENA_rothamsted_submissions"/>
            <consortium name="culmorum"/>
            <person name="King R."/>
        </authorList>
    </citation>
    <scope>NUCLEOTIDE SEQUENCE</scope>
</reference>
<dbReference type="Pfam" id="PF00400">
    <property type="entry name" value="WD40"/>
    <property type="match status" value="8"/>
</dbReference>
<dbReference type="InterPro" id="IPR020472">
    <property type="entry name" value="WD40_PAC1"/>
</dbReference>
<dbReference type="Proteomes" id="UP001153737">
    <property type="component" value="Chromosome 1"/>
</dbReference>
<comment type="subcellular location">
    <subcellularLocation>
        <location evidence="1">Nucleus</location>
        <location evidence="1">Nucleolus</location>
    </subcellularLocation>
</comment>
<evidence type="ECO:0000259" key="6">
    <source>
        <dbReference type="Pfam" id="PF08625"/>
    </source>
</evidence>
<evidence type="ECO:0000256" key="3">
    <source>
        <dbReference type="ARBA" id="ARBA00022737"/>
    </source>
</evidence>
<keyword evidence="2 5" id="KW-0853">WD repeat</keyword>
<name>A0A9P0DFF3_PHACE</name>
<dbReference type="InterPro" id="IPR019775">
    <property type="entry name" value="WD40_repeat_CS"/>
</dbReference>
<sequence length="781" mass="86336">MGTKAKLKESFDVESKHGAFYTGGNIEWFEDIIYCQNNASISLLNTENGLVEKIIGEENSDDADFIQTFITDGNRIVSSHKSGLFKMWNQNGEIEKMWKYIHQGPVAKLALMGDNLASGGSDGVVRIWDLQFQICKSGLKGCQGVTNVVEFHPSDDYVFASGDDGKINCFDLSNGKLSTVHQAHYSKVTSLVFAHDKSHFMSCGRDKVVILWKFGNTVPLRTVPLHEAVEVIVSLPNKFKLPGGFKAEPDGLYVASAGEKGLVRVWDVKKAREVFAQTSSLVTPAVEGGIAVTHLRLDEKTKSIALATVDQNIIIHHLKSFACLKQFIGFSDEILDITYVGKNESYLAVATNSNDIKLYDNASMNCVLLKGHTDLVLSLSTSKTNPDLMLSSAKDNTVRLWVLEGSTMSCIGVGLRHTASVGSVAFSQTSSDFGVSVGQDTCLKVWEISVKNEKSETLICSHTTIAHEKEINCVAVSPNDKLIATASQDKTAKLWTNSLELVGALRGHKRGVWCIRFSPVDQVAVTSSADCTIKLWSVADLSCLKTLEGHDASVLRAEFLSSGMQIISAGADGLLKLYSIKTSECVCTMEQHDARVWALAVKSDESRIVTGGSDSVLIKWKDVTEEMRVKRIQEAEELALQEQKLSNYLQDENFLKALKLALKLDRPLQVLRIVQNVIKKSDTGLADTIKSLRNDQKEGLLKYAVNWNMNSKYCHPAQLIINILMGELQTGEFRPIGLSSAIEAALPYTERHFRRLTNLMQDMHFVNYTINCMKPYIKKVN</sequence>
<dbReference type="GO" id="GO:0030686">
    <property type="term" value="C:90S preribosome"/>
    <property type="evidence" value="ECO:0007669"/>
    <property type="project" value="TreeGrafter"/>
</dbReference>
<evidence type="ECO:0000256" key="2">
    <source>
        <dbReference type="ARBA" id="ARBA00022574"/>
    </source>
</evidence>
<dbReference type="AlphaFoldDB" id="A0A9P0DFF3"/>
<dbReference type="PROSITE" id="PS00678">
    <property type="entry name" value="WD_REPEATS_1"/>
    <property type="match status" value="1"/>
</dbReference>
<dbReference type="PROSITE" id="PS50294">
    <property type="entry name" value="WD_REPEATS_REGION"/>
    <property type="match status" value="3"/>
</dbReference>
<dbReference type="GO" id="GO:0034511">
    <property type="term" value="F:U3 snoRNA binding"/>
    <property type="evidence" value="ECO:0007669"/>
    <property type="project" value="TreeGrafter"/>
</dbReference>
<dbReference type="SUPFAM" id="SSF50978">
    <property type="entry name" value="WD40 repeat-like"/>
    <property type="match status" value="2"/>
</dbReference>
<dbReference type="Gene3D" id="2.130.10.10">
    <property type="entry name" value="YVTN repeat-like/Quinoprotein amine dehydrogenase"/>
    <property type="match status" value="4"/>
</dbReference>
<dbReference type="InterPro" id="IPR013934">
    <property type="entry name" value="Utp13_C"/>
</dbReference>
<dbReference type="CDD" id="cd00200">
    <property type="entry name" value="WD40"/>
    <property type="match status" value="1"/>
</dbReference>
<dbReference type="PANTHER" id="PTHR19854:SF15">
    <property type="entry name" value="TRANSDUCIN BETA-LIKE PROTEIN 3"/>
    <property type="match status" value="1"/>
</dbReference>
<dbReference type="Pfam" id="PF08625">
    <property type="entry name" value="Utp13"/>
    <property type="match status" value="1"/>
</dbReference>
<keyword evidence="8" id="KW-1185">Reference proteome</keyword>
<dbReference type="GO" id="GO:0000472">
    <property type="term" value="P:endonucleolytic cleavage to generate mature 5'-end of SSU-rRNA from (SSU-rRNA, 5.8S rRNA, LSU-rRNA)"/>
    <property type="evidence" value="ECO:0007669"/>
    <property type="project" value="TreeGrafter"/>
</dbReference>
<dbReference type="PANTHER" id="PTHR19854">
    <property type="entry name" value="TRANSDUCIN BETA-LIKE 3"/>
    <property type="match status" value="1"/>
</dbReference>
<feature type="repeat" description="WD" evidence="5">
    <location>
        <begin position="505"/>
        <end position="546"/>
    </location>
</feature>
<evidence type="ECO:0000256" key="1">
    <source>
        <dbReference type="ARBA" id="ARBA00004604"/>
    </source>
</evidence>
<feature type="repeat" description="WD" evidence="5">
    <location>
        <begin position="464"/>
        <end position="495"/>
    </location>
</feature>
<dbReference type="InterPro" id="IPR036322">
    <property type="entry name" value="WD40_repeat_dom_sf"/>
</dbReference>
<feature type="repeat" description="WD" evidence="5">
    <location>
        <begin position="249"/>
        <end position="276"/>
    </location>
</feature>
<accession>A0A9P0DFF3</accession>
<dbReference type="PROSITE" id="PS50082">
    <property type="entry name" value="WD_REPEATS_2"/>
    <property type="match status" value="8"/>
</dbReference>
<evidence type="ECO:0000256" key="5">
    <source>
        <dbReference type="PROSITE-ProRule" id="PRU00221"/>
    </source>
</evidence>
<reference evidence="7" key="1">
    <citation type="submission" date="2022-01" db="EMBL/GenBank/DDBJ databases">
        <authorList>
            <person name="King R."/>
        </authorList>
    </citation>
    <scope>NUCLEOTIDE SEQUENCE</scope>
</reference>
<feature type="repeat" description="WD" evidence="5">
    <location>
        <begin position="547"/>
        <end position="588"/>
    </location>
</feature>
<keyword evidence="3" id="KW-0677">Repeat</keyword>
<proteinExistence type="predicted"/>
<evidence type="ECO:0000256" key="4">
    <source>
        <dbReference type="ARBA" id="ARBA00023242"/>
    </source>
</evidence>
<dbReference type="PRINTS" id="PR00320">
    <property type="entry name" value="GPROTEINBRPT"/>
</dbReference>
<feature type="repeat" description="WD" evidence="5">
    <location>
        <begin position="369"/>
        <end position="401"/>
    </location>
</feature>
<gene>
    <name evidence="7" type="ORF">PHAECO_LOCUS510</name>
</gene>